<name>A0AAP2DG54_9BACT</name>
<accession>A0AAP2DG54</accession>
<dbReference type="Gene3D" id="3.30.565.10">
    <property type="entry name" value="Histidine kinase-like ATPase, C-terminal domain"/>
    <property type="match status" value="1"/>
</dbReference>
<reference evidence="3 4" key="1">
    <citation type="submission" date="2021-05" db="EMBL/GenBank/DDBJ databases">
        <title>A Polyphasic approach of four new species of the genus Ohtaekwangia: Ohtaekwangia histidinii sp. nov., Ohtaekwangia cretensis sp. nov., Ohtaekwangia indiensis sp. nov., Ohtaekwangia reichenbachii sp. nov. from diverse environment.</title>
        <authorList>
            <person name="Octaviana S."/>
        </authorList>
    </citation>
    <scope>NUCLEOTIDE SEQUENCE [LARGE SCALE GENOMIC DNA]</scope>
    <source>
        <strain evidence="3 4">PWU4</strain>
    </source>
</reference>
<protein>
    <submittedName>
        <fullName evidence="3">SpoIIE family protein phosphatase</fullName>
    </submittedName>
</protein>
<comment type="caution">
    <text evidence="3">The sequence shown here is derived from an EMBL/GenBank/DDBJ whole genome shotgun (WGS) entry which is preliminary data.</text>
</comment>
<sequence>MDNVTFASYEVQERSFIAFIKRELHHGAVQAGFPETKVGAIDIVVSELTSNQVKHAGSGELLYRFTKENNVPVLEILALDNGPGIRDITHSMKDGVSTTKTLGQGLGAMERLSDIFQLYSIPSWGTVSYCRIAAKPESPANVSDGLQFKVLNVSKPGETVSGDGCHIMMNRREARILLGDGLGHGPEAHAAANSAIEAFKRNRDADPVEVLRTIHHQVKKTRGLVGTVVIADHGEKKWKICGIGNISTRLYDGLIPRNYISYNGIIGLNIPTTLKSHEVDMGKHQCIIMTSDGLRTRWELSQFPSILRYDPLVLAAAIYKDNARKNDDMSILICRT</sequence>
<dbReference type="CDD" id="cd16934">
    <property type="entry name" value="HATPase_RsbT-like"/>
    <property type="match status" value="1"/>
</dbReference>
<gene>
    <name evidence="3" type="ORF">KK083_02525</name>
</gene>
<dbReference type="RefSeq" id="WP_254160385.1">
    <property type="nucleotide sequence ID" value="NZ_JAHESF010000002.1"/>
</dbReference>
<evidence type="ECO:0000259" key="1">
    <source>
        <dbReference type="Pfam" id="PF07228"/>
    </source>
</evidence>
<dbReference type="Gene3D" id="3.60.40.10">
    <property type="entry name" value="PPM-type phosphatase domain"/>
    <property type="match status" value="1"/>
</dbReference>
<dbReference type="EMBL" id="JAHESF010000002">
    <property type="protein sequence ID" value="MBT1695735.1"/>
    <property type="molecule type" value="Genomic_DNA"/>
</dbReference>
<organism evidence="3 4">
    <name type="scientific">Chryseosolibacter histidini</name>
    <dbReference type="NCBI Taxonomy" id="2782349"/>
    <lineage>
        <taxon>Bacteria</taxon>
        <taxon>Pseudomonadati</taxon>
        <taxon>Bacteroidota</taxon>
        <taxon>Cytophagia</taxon>
        <taxon>Cytophagales</taxon>
        <taxon>Chryseotaleaceae</taxon>
        <taxon>Chryseosolibacter</taxon>
    </lineage>
</organism>
<dbReference type="Pfam" id="PF07228">
    <property type="entry name" value="SpoIIE"/>
    <property type="match status" value="1"/>
</dbReference>
<dbReference type="PANTHER" id="PTHR35801">
    <property type="entry name" value="PHOSPHOSERINE PHOSPHATASE RSBX"/>
    <property type="match status" value="1"/>
</dbReference>
<dbReference type="AlphaFoldDB" id="A0AAP2DG54"/>
<dbReference type="InterPro" id="IPR036457">
    <property type="entry name" value="PPM-type-like_dom_sf"/>
</dbReference>
<feature type="domain" description="Histidine kinase/HSP90-like ATPase" evidence="2">
    <location>
        <begin position="28"/>
        <end position="116"/>
    </location>
</feature>
<dbReference type="Proteomes" id="UP001319200">
    <property type="component" value="Unassembled WGS sequence"/>
</dbReference>
<dbReference type="SUPFAM" id="SSF81606">
    <property type="entry name" value="PP2C-like"/>
    <property type="match status" value="1"/>
</dbReference>
<evidence type="ECO:0000313" key="3">
    <source>
        <dbReference type="EMBL" id="MBT1695735.1"/>
    </source>
</evidence>
<dbReference type="PANTHER" id="PTHR35801:SF1">
    <property type="entry name" value="PHOSPHOSERINE PHOSPHATASE RSBX"/>
    <property type="match status" value="1"/>
</dbReference>
<dbReference type="InterPro" id="IPR036890">
    <property type="entry name" value="HATPase_C_sf"/>
</dbReference>
<proteinExistence type="predicted"/>
<dbReference type="InterPro" id="IPR001932">
    <property type="entry name" value="PPM-type_phosphatase-like_dom"/>
</dbReference>
<dbReference type="Pfam" id="PF13581">
    <property type="entry name" value="HATPase_c_2"/>
    <property type="match status" value="1"/>
</dbReference>
<dbReference type="SUPFAM" id="SSF55874">
    <property type="entry name" value="ATPase domain of HSP90 chaperone/DNA topoisomerase II/histidine kinase"/>
    <property type="match status" value="1"/>
</dbReference>
<feature type="domain" description="PPM-type phosphatase" evidence="1">
    <location>
        <begin position="173"/>
        <end position="334"/>
    </location>
</feature>
<dbReference type="InterPro" id="IPR039248">
    <property type="entry name" value="Ptase_RsbX"/>
</dbReference>
<keyword evidence="4" id="KW-1185">Reference proteome</keyword>
<evidence type="ECO:0000313" key="4">
    <source>
        <dbReference type="Proteomes" id="UP001319200"/>
    </source>
</evidence>
<evidence type="ECO:0000259" key="2">
    <source>
        <dbReference type="Pfam" id="PF13581"/>
    </source>
</evidence>
<dbReference type="InterPro" id="IPR003594">
    <property type="entry name" value="HATPase_dom"/>
</dbReference>